<name>A0A399EUL6_9DEIN</name>
<accession>A0A399EUL6</accession>
<feature type="chain" id="PRO_5017384893" evidence="7">
    <location>
        <begin position="17"/>
        <end position="363"/>
    </location>
</feature>
<evidence type="ECO:0000259" key="8">
    <source>
        <dbReference type="Pfam" id="PF02608"/>
    </source>
</evidence>
<gene>
    <name evidence="9" type="primary">tmpC_1</name>
    <name evidence="9" type="ORF">Mterra_01012</name>
</gene>
<keyword evidence="3" id="KW-1003">Cell membrane</keyword>
<evidence type="ECO:0000313" key="9">
    <source>
        <dbReference type="EMBL" id="RIH88307.1"/>
    </source>
</evidence>
<dbReference type="Pfam" id="PF02608">
    <property type="entry name" value="Bmp"/>
    <property type="match status" value="1"/>
</dbReference>
<evidence type="ECO:0000256" key="4">
    <source>
        <dbReference type="ARBA" id="ARBA00022729"/>
    </source>
</evidence>
<keyword evidence="4 7" id="KW-0732">Signal</keyword>
<comment type="subcellular location">
    <subcellularLocation>
        <location evidence="1">Cell membrane</location>
        <topology evidence="1">Lipid-anchor</topology>
    </subcellularLocation>
</comment>
<keyword evidence="5" id="KW-0472">Membrane</keyword>
<dbReference type="OrthoDB" id="9769871at2"/>
<dbReference type="CDD" id="cd06354">
    <property type="entry name" value="PBP1_PrnA-like"/>
    <property type="match status" value="1"/>
</dbReference>
<reference evidence="9 10" key="1">
    <citation type="submission" date="2018-08" db="EMBL/GenBank/DDBJ databases">
        <title>Meiothermus terrae DSM 26712 genome sequencing project.</title>
        <authorList>
            <person name="Da Costa M.S."/>
            <person name="Albuquerque L."/>
            <person name="Raposo P."/>
            <person name="Froufe H.J.C."/>
            <person name="Barroso C.S."/>
            <person name="Egas C."/>
        </authorList>
    </citation>
    <scope>NUCLEOTIDE SEQUENCE [LARGE SCALE GENOMIC DNA]</scope>
    <source>
        <strain evidence="9 10">DSM 26712</strain>
    </source>
</reference>
<dbReference type="RefSeq" id="WP_119314193.1">
    <property type="nucleotide sequence ID" value="NZ_QXDL01000027.1"/>
</dbReference>
<dbReference type="InterPro" id="IPR003760">
    <property type="entry name" value="PnrA-like"/>
</dbReference>
<evidence type="ECO:0000256" key="5">
    <source>
        <dbReference type="ARBA" id="ARBA00023136"/>
    </source>
</evidence>
<organism evidence="9 10">
    <name type="scientific">Calidithermus terrae</name>
    <dbReference type="NCBI Taxonomy" id="1408545"/>
    <lineage>
        <taxon>Bacteria</taxon>
        <taxon>Thermotogati</taxon>
        <taxon>Deinococcota</taxon>
        <taxon>Deinococci</taxon>
        <taxon>Thermales</taxon>
        <taxon>Thermaceae</taxon>
        <taxon>Calidithermus</taxon>
    </lineage>
</organism>
<evidence type="ECO:0000256" key="7">
    <source>
        <dbReference type="SAM" id="SignalP"/>
    </source>
</evidence>
<sequence>MKPWIALLVLCGLASAQVRVGMAFDTGGKNDPTFNGVAYAGAQRAAQQLKALLYDFEPGDPSQVLPGVRKFAEEGFDLIIGVGFATEPGITATAKEFKDTKFALIDSVSEAPNVQSLVFRENEGTFLVGYIAGRLTQTGVVGFVGGMDIPLIHKFEVGYREGVKKACPTCRVIANYVGNTPAAFNDPAKAKEIAGLQKAQGADIIYAAAGASGLGVFNYVKETRCLKAGDLPRGVRFIRDPFRTVPKYAAYAQACAGNTRPMFFIGGDGNLNFLGDTDSNPQTLNHALTCMLKKVDVAAFRAVEAVVKGTFKGGIVSLGLKEGGLDFALDPFNQALIPDALRRELEALKKAVISGQIKVPDTR</sequence>
<dbReference type="GO" id="GO:0005886">
    <property type="term" value="C:plasma membrane"/>
    <property type="evidence" value="ECO:0007669"/>
    <property type="project" value="UniProtKB-SubCell"/>
</dbReference>
<dbReference type="Gene3D" id="3.40.50.2300">
    <property type="match status" value="2"/>
</dbReference>
<dbReference type="SUPFAM" id="SSF53822">
    <property type="entry name" value="Periplasmic binding protein-like I"/>
    <property type="match status" value="1"/>
</dbReference>
<comment type="similarity">
    <text evidence="2">Belongs to the BMP lipoprotein family.</text>
</comment>
<evidence type="ECO:0000256" key="1">
    <source>
        <dbReference type="ARBA" id="ARBA00004193"/>
    </source>
</evidence>
<protein>
    <submittedName>
        <fullName evidence="9">Membrane lipoprotein TmpC</fullName>
    </submittedName>
</protein>
<evidence type="ECO:0000256" key="3">
    <source>
        <dbReference type="ARBA" id="ARBA00022475"/>
    </source>
</evidence>
<dbReference type="PANTHER" id="PTHR34296">
    <property type="entry name" value="TRANSCRIPTIONAL ACTIVATOR PROTEIN MED"/>
    <property type="match status" value="1"/>
</dbReference>
<dbReference type="InterPro" id="IPR028082">
    <property type="entry name" value="Peripla_BP_I"/>
</dbReference>
<dbReference type="PANTHER" id="PTHR34296:SF2">
    <property type="entry name" value="ABC TRANSPORTER GUANOSINE-BINDING PROTEIN NUPN"/>
    <property type="match status" value="1"/>
</dbReference>
<dbReference type="EMBL" id="QXDL01000027">
    <property type="protein sequence ID" value="RIH88307.1"/>
    <property type="molecule type" value="Genomic_DNA"/>
</dbReference>
<keyword evidence="6 9" id="KW-0449">Lipoprotein</keyword>
<proteinExistence type="inferred from homology"/>
<evidence type="ECO:0000256" key="2">
    <source>
        <dbReference type="ARBA" id="ARBA00008610"/>
    </source>
</evidence>
<keyword evidence="10" id="KW-1185">Reference proteome</keyword>
<dbReference type="InterPro" id="IPR050957">
    <property type="entry name" value="BMP_lipoprotein"/>
</dbReference>
<feature type="signal peptide" evidence="7">
    <location>
        <begin position="1"/>
        <end position="16"/>
    </location>
</feature>
<comment type="caution">
    <text evidence="9">The sequence shown here is derived from an EMBL/GenBank/DDBJ whole genome shotgun (WGS) entry which is preliminary data.</text>
</comment>
<dbReference type="AlphaFoldDB" id="A0A399EUL6"/>
<dbReference type="Proteomes" id="UP000265715">
    <property type="component" value="Unassembled WGS sequence"/>
</dbReference>
<evidence type="ECO:0000313" key="10">
    <source>
        <dbReference type="Proteomes" id="UP000265715"/>
    </source>
</evidence>
<evidence type="ECO:0000256" key="6">
    <source>
        <dbReference type="ARBA" id="ARBA00023288"/>
    </source>
</evidence>
<feature type="domain" description="ABC transporter substrate-binding protein PnrA-like" evidence="8">
    <location>
        <begin position="20"/>
        <end position="224"/>
    </location>
</feature>